<dbReference type="Gene3D" id="3.30.10.20">
    <property type="match status" value="2"/>
</dbReference>
<feature type="domain" description="PASTA" evidence="2">
    <location>
        <begin position="41"/>
        <end position="108"/>
    </location>
</feature>
<accession>A0ABY6M2H3</accession>
<keyword evidence="1" id="KW-1133">Transmembrane helix</keyword>
<evidence type="ECO:0000313" key="4">
    <source>
        <dbReference type="Proteomes" id="UP001163328"/>
    </source>
</evidence>
<organism evidence="3 4">
    <name type="scientific">Flavobacterium agricola</name>
    <dbReference type="NCBI Taxonomy" id="2870839"/>
    <lineage>
        <taxon>Bacteria</taxon>
        <taxon>Pseudomonadati</taxon>
        <taxon>Bacteroidota</taxon>
        <taxon>Flavobacteriia</taxon>
        <taxon>Flavobacteriales</taxon>
        <taxon>Flavobacteriaceae</taxon>
        <taxon>Flavobacterium</taxon>
    </lineage>
</organism>
<evidence type="ECO:0000313" key="3">
    <source>
        <dbReference type="EMBL" id="UYW01839.1"/>
    </source>
</evidence>
<keyword evidence="4" id="KW-1185">Reference proteome</keyword>
<feature type="transmembrane region" description="Helical" evidence="1">
    <location>
        <begin position="12"/>
        <end position="34"/>
    </location>
</feature>
<dbReference type="Pfam" id="PF03793">
    <property type="entry name" value="PASTA"/>
    <property type="match status" value="2"/>
</dbReference>
<sequence length="214" mass="23803">MNLIKFLTSKTFFINLGLAVLVVIIGVFGVLKFLKVVTQHDIVVKVPNLINTSSLDAAEKLQDLDLHLVILDTIPYNNTIKPFAIVEQDPLPEQDVKNGRKIYVQINAGEYENVKLPVIKEGTSLRQAENLLRSAGLEVGEKTYKRHEYKDVVLGLISKGKPITAGTILKKHSKVDLVLGDGFTKPTEIEVTLNNTQNLINAPETEEIEGFEEE</sequence>
<dbReference type="EMBL" id="CP081495">
    <property type="protein sequence ID" value="UYW01839.1"/>
    <property type="molecule type" value="Genomic_DNA"/>
</dbReference>
<proteinExistence type="predicted"/>
<name>A0ABY6M2H3_9FLAO</name>
<evidence type="ECO:0000256" key="1">
    <source>
        <dbReference type="SAM" id="Phobius"/>
    </source>
</evidence>
<dbReference type="InterPro" id="IPR005543">
    <property type="entry name" value="PASTA_dom"/>
</dbReference>
<dbReference type="PROSITE" id="PS51178">
    <property type="entry name" value="PASTA"/>
    <property type="match status" value="1"/>
</dbReference>
<evidence type="ECO:0000259" key="2">
    <source>
        <dbReference type="PROSITE" id="PS51178"/>
    </source>
</evidence>
<dbReference type="Proteomes" id="UP001163328">
    <property type="component" value="Chromosome"/>
</dbReference>
<gene>
    <name evidence="3" type="ORF">K5I29_02660</name>
</gene>
<dbReference type="SMART" id="SM00740">
    <property type="entry name" value="PASTA"/>
    <property type="match status" value="2"/>
</dbReference>
<reference evidence="3" key="1">
    <citation type="submission" date="2021-08" db="EMBL/GenBank/DDBJ databases">
        <title>Flavobacterium sp. strain CC-SYL302.</title>
        <authorList>
            <person name="Lin S.-Y."/>
            <person name="Lee T.-H."/>
            <person name="Young C.-C."/>
        </authorList>
    </citation>
    <scope>NUCLEOTIDE SEQUENCE</scope>
    <source>
        <strain evidence="3">CC-SYL302</strain>
    </source>
</reference>
<dbReference type="RefSeq" id="WP_264434313.1">
    <property type="nucleotide sequence ID" value="NZ_CP081495.1"/>
</dbReference>
<keyword evidence="1" id="KW-0472">Membrane</keyword>
<protein>
    <submittedName>
        <fullName evidence="3">PASTA domain-containing protein</fullName>
    </submittedName>
</protein>
<keyword evidence="1" id="KW-0812">Transmembrane</keyword>